<dbReference type="GeneID" id="108857567"/>
<dbReference type="GO" id="GO:0016020">
    <property type="term" value="C:membrane"/>
    <property type="evidence" value="ECO:0007669"/>
    <property type="project" value="UniProtKB-SubCell"/>
</dbReference>
<dbReference type="OrthoDB" id="1103364at2759"/>
<proteinExistence type="inferred from homology"/>
<gene>
    <name evidence="9" type="primary">LOC108857567</name>
</gene>
<dbReference type="PANTHER" id="PTHR31113">
    <property type="entry name" value="UPF0496 PROTEIN 3-RELATED"/>
    <property type="match status" value="1"/>
</dbReference>
<comment type="subcellular location">
    <subcellularLocation>
        <location evidence="1">Membrane</location>
        <topology evidence="1">Multi-pass membrane protein</topology>
    </subcellularLocation>
</comment>
<accession>A0A9W3DU28</accession>
<evidence type="ECO:0000256" key="7">
    <source>
        <dbReference type="SAM" id="Phobius"/>
    </source>
</evidence>
<keyword evidence="5 7" id="KW-0472">Membrane</keyword>
<keyword evidence="6" id="KW-0175">Coiled coil</keyword>
<dbReference type="RefSeq" id="XP_056867362.1">
    <property type="nucleotide sequence ID" value="XM_057011382.1"/>
</dbReference>
<name>A0A9W3DU28_RAPSA</name>
<organism evidence="8 9">
    <name type="scientific">Raphanus sativus</name>
    <name type="common">Radish</name>
    <name type="synonym">Raphanus raphanistrum var. sativus</name>
    <dbReference type="NCBI Taxonomy" id="3726"/>
    <lineage>
        <taxon>Eukaryota</taxon>
        <taxon>Viridiplantae</taxon>
        <taxon>Streptophyta</taxon>
        <taxon>Embryophyta</taxon>
        <taxon>Tracheophyta</taxon>
        <taxon>Spermatophyta</taxon>
        <taxon>Magnoliopsida</taxon>
        <taxon>eudicotyledons</taxon>
        <taxon>Gunneridae</taxon>
        <taxon>Pentapetalae</taxon>
        <taxon>rosids</taxon>
        <taxon>malvids</taxon>
        <taxon>Brassicales</taxon>
        <taxon>Brassicaceae</taxon>
        <taxon>Brassiceae</taxon>
        <taxon>Raphanus</taxon>
    </lineage>
</organism>
<dbReference type="PANTHER" id="PTHR31113:SF13">
    <property type="entry name" value="(RAPE) HYPOTHETICAL PROTEIN"/>
    <property type="match status" value="1"/>
</dbReference>
<feature type="transmembrane region" description="Helical" evidence="7">
    <location>
        <begin position="210"/>
        <end position="229"/>
    </location>
</feature>
<comment type="similarity">
    <text evidence="2">Belongs to the UPF0496 family.</text>
</comment>
<dbReference type="SUPFAM" id="SSF58100">
    <property type="entry name" value="Bacterial hemolysins"/>
    <property type="match status" value="1"/>
</dbReference>
<evidence type="ECO:0000313" key="8">
    <source>
        <dbReference type="Proteomes" id="UP000504610"/>
    </source>
</evidence>
<keyword evidence="8" id="KW-1185">Reference proteome</keyword>
<dbReference type="KEGG" id="rsz:108857567"/>
<reference evidence="8" key="1">
    <citation type="journal article" date="2019" name="Database">
        <title>The radish genome database (RadishGD): an integrated information resource for radish genomics.</title>
        <authorList>
            <person name="Yu H.J."/>
            <person name="Baek S."/>
            <person name="Lee Y.J."/>
            <person name="Cho A."/>
            <person name="Mun J.H."/>
        </authorList>
    </citation>
    <scope>NUCLEOTIDE SEQUENCE [LARGE SCALE GENOMIC DNA]</scope>
    <source>
        <strain evidence="8">cv. WK10039</strain>
    </source>
</reference>
<protein>
    <submittedName>
        <fullName evidence="9">UPF0496 protein At3g28270</fullName>
    </submittedName>
</protein>
<reference evidence="9" key="2">
    <citation type="submission" date="2025-08" db="UniProtKB">
        <authorList>
            <consortium name="RefSeq"/>
        </authorList>
    </citation>
    <scope>IDENTIFICATION</scope>
    <source>
        <tissue evidence="9">Leaf</tissue>
    </source>
</reference>
<evidence type="ECO:0000256" key="6">
    <source>
        <dbReference type="SAM" id="Coils"/>
    </source>
</evidence>
<evidence type="ECO:0000256" key="1">
    <source>
        <dbReference type="ARBA" id="ARBA00004141"/>
    </source>
</evidence>
<feature type="transmembrane region" description="Helical" evidence="7">
    <location>
        <begin position="235"/>
        <end position="253"/>
    </location>
</feature>
<dbReference type="Pfam" id="PF05055">
    <property type="entry name" value="DUF677"/>
    <property type="match status" value="1"/>
</dbReference>
<evidence type="ECO:0000313" key="9">
    <source>
        <dbReference type="RefSeq" id="XP_056867362.1"/>
    </source>
</evidence>
<evidence type="ECO:0000256" key="4">
    <source>
        <dbReference type="ARBA" id="ARBA00022989"/>
    </source>
</evidence>
<keyword evidence="3 7" id="KW-0812">Transmembrane</keyword>
<dbReference type="Proteomes" id="UP000504610">
    <property type="component" value="Chromosome 5"/>
</dbReference>
<sequence length="364" mass="40014">MSMALHEVHSANISSYKAACEQHPELKSFDASLQEGANKVLNSVNAQAETDSYSVHTSYAELYKYLLDACQAVAKFITAIEGDVWDNEDLKKIVEAYFEDTIKTLEFFNSVDKLADNASIGDLYLQRAVDLFDKESAENGGNTKNKYEKALEDLKKFENMKHDFDGDKLIAKFESVKKEQENLLEQVSDLKKKIDAAYAAAQAHSKLTNILFGVLFGVVALIGVATFAFGGEVLVTGAIAAGLALPVVAVGWAGTEVAMQKLEDTVKKQKDIAEQIGKGLEVNKDAMATIMNLVKKLLDKIESMLEIADTPDEASERDTKNELKLIKKKLGGFTDSINAVDETVAKLSKLVVESRIKVMEKIQD</sequence>
<dbReference type="AlphaFoldDB" id="A0A9W3DU28"/>
<evidence type="ECO:0000256" key="2">
    <source>
        <dbReference type="ARBA" id="ARBA00009074"/>
    </source>
</evidence>
<keyword evidence="4 7" id="KW-1133">Transmembrane helix</keyword>
<feature type="coiled-coil region" evidence="6">
    <location>
        <begin position="170"/>
        <end position="200"/>
    </location>
</feature>
<evidence type="ECO:0000256" key="3">
    <source>
        <dbReference type="ARBA" id="ARBA00022692"/>
    </source>
</evidence>
<dbReference type="InterPro" id="IPR007749">
    <property type="entry name" value="DUF677"/>
</dbReference>
<evidence type="ECO:0000256" key="5">
    <source>
        <dbReference type="ARBA" id="ARBA00023136"/>
    </source>
</evidence>